<dbReference type="PANTHER" id="PTHR38471:SF2">
    <property type="entry name" value="FOUR HELIX BUNDLE PROTEIN"/>
    <property type="match status" value="1"/>
</dbReference>
<dbReference type="GO" id="GO:0005840">
    <property type="term" value="C:ribosome"/>
    <property type="evidence" value="ECO:0007669"/>
    <property type="project" value="UniProtKB-KW"/>
</dbReference>
<accession>A0A0G0Q8V4</accession>
<dbReference type="Pfam" id="PF05635">
    <property type="entry name" value="23S_rRNA_IVP"/>
    <property type="match status" value="1"/>
</dbReference>
<name>A0A0G0Q8V4_9BACT</name>
<dbReference type="NCBIfam" id="TIGR02436">
    <property type="entry name" value="four helix bundle protein"/>
    <property type="match status" value="1"/>
</dbReference>
<evidence type="ECO:0000313" key="2">
    <source>
        <dbReference type="Proteomes" id="UP000034325"/>
    </source>
</evidence>
<protein>
    <submittedName>
        <fullName evidence="1">Ribosomal protein S23</fullName>
    </submittedName>
</protein>
<organism evidence="1 2">
    <name type="scientific">Candidatus Woesebacteria bacterium GW2011_GWA1_39_12</name>
    <dbReference type="NCBI Taxonomy" id="1618549"/>
    <lineage>
        <taxon>Bacteria</taxon>
        <taxon>Candidatus Woeseibacteriota</taxon>
    </lineage>
</organism>
<reference evidence="1 2" key="1">
    <citation type="journal article" date="2015" name="Nature">
        <title>rRNA introns, odd ribosomes, and small enigmatic genomes across a large radiation of phyla.</title>
        <authorList>
            <person name="Brown C.T."/>
            <person name="Hug L.A."/>
            <person name="Thomas B.C."/>
            <person name="Sharon I."/>
            <person name="Castelle C.J."/>
            <person name="Singh A."/>
            <person name="Wilkins M.J."/>
            <person name="Williams K.H."/>
            <person name="Banfield J.F."/>
        </authorList>
    </citation>
    <scope>NUCLEOTIDE SEQUENCE [LARGE SCALE GENOMIC DNA]</scope>
</reference>
<dbReference type="Gene3D" id="1.20.1440.60">
    <property type="entry name" value="23S rRNA-intervening sequence"/>
    <property type="match status" value="1"/>
</dbReference>
<keyword evidence="1" id="KW-0689">Ribosomal protein</keyword>
<sequence length="143" mass="16970">MRWRTAKPLHGLCLVNSVRCMVKNKIKSFEDLEIWQLSHELSLIIYELTIRYPRTELFGLVSQLRRAAISIPANIVEGYFRNTTKELIQFLYHARGSCGEVIYFLILSRDLKYISRNDYEKLRNDYNILIRKITAMINSLRKK</sequence>
<dbReference type="InterPro" id="IPR036583">
    <property type="entry name" value="23S_rRNA_IVS_sf"/>
</dbReference>
<dbReference type="Proteomes" id="UP000034325">
    <property type="component" value="Unassembled WGS sequence"/>
</dbReference>
<comment type="caution">
    <text evidence="1">The sequence shown here is derived from an EMBL/GenBank/DDBJ whole genome shotgun (WGS) entry which is preliminary data.</text>
</comment>
<dbReference type="SUPFAM" id="SSF158446">
    <property type="entry name" value="IVS-encoded protein-like"/>
    <property type="match status" value="1"/>
</dbReference>
<dbReference type="PANTHER" id="PTHR38471">
    <property type="entry name" value="FOUR HELIX BUNDLE PROTEIN"/>
    <property type="match status" value="1"/>
</dbReference>
<gene>
    <name evidence="1" type="ORF">UT23_C0005G0014</name>
</gene>
<dbReference type="EMBL" id="LBWA01000005">
    <property type="protein sequence ID" value="KKQ98091.1"/>
    <property type="molecule type" value="Genomic_DNA"/>
</dbReference>
<dbReference type="InterPro" id="IPR012657">
    <property type="entry name" value="23S_rRNA-intervening_sequence"/>
</dbReference>
<evidence type="ECO:0000313" key="1">
    <source>
        <dbReference type="EMBL" id="KKQ98091.1"/>
    </source>
</evidence>
<proteinExistence type="predicted"/>
<keyword evidence="1" id="KW-0687">Ribonucleoprotein</keyword>
<dbReference type="AlphaFoldDB" id="A0A0G0Q8V4"/>
<dbReference type="CDD" id="cd16377">
    <property type="entry name" value="23S_rRNA_IVP_like"/>
    <property type="match status" value="1"/>
</dbReference>